<dbReference type="AlphaFoldDB" id="A0AAV4FHY6"/>
<protein>
    <submittedName>
        <fullName evidence="1">Uncharacterized protein</fullName>
    </submittedName>
</protein>
<reference evidence="1 2" key="1">
    <citation type="journal article" date="2021" name="Elife">
        <title>Chloroplast acquisition without the gene transfer in kleptoplastic sea slugs, Plakobranchus ocellatus.</title>
        <authorList>
            <person name="Maeda T."/>
            <person name="Takahashi S."/>
            <person name="Yoshida T."/>
            <person name="Shimamura S."/>
            <person name="Takaki Y."/>
            <person name="Nagai Y."/>
            <person name="Toyoda A."/>
            <person name="Suzuki Y."/>
            <person name="Arimoto A."/>
            <person name="Ishii H."/>
            <person name="Satoh N."/>
            <person name="Nishiyama T."/>
            <person name="Hasebe M."/>
            <person name="Maruyama T."/>
            <person name="Minagawa J."/>
            <person name="Obokata J."/>
            <person name="Shigenobu S."/>
        </authorList>
    </citation>
    <scope>NUCLEOTIDE SEQUENCE [LARGE SCALE GENOMIC DNA]</scope>
</reference>
<proteinExistence type="predicted"/>
<organism evidence="1 2">
    <name type="scientific">Elysia marginata</name>
    <dbReference type="NCBI Taxonomy" id="1093978"/>
    <lineage>
        <taxon>Eukaryota</taxon>
        <taxon>Metazoa</taxon>
        <taxon>Spiralia</taxon>
        <taxon>Lophotrochozoa</taxon>
        <taxon>Mollusca</taxon>
        <taxon>Gastropoda</taxon>
        <taxon>Heterobranchia</taxon>
        <taxon>Euthyneura</taxon>
        <taxon>Panpulmonata</taxon>
        <taxon>Sacoglossa</taxon>
        <taxon>Placobranchoidea</taxon>
        <taxon>Plakobranchidae</taxon>
        <taxon>Elysia</taxon>
    </lineage>
</organism>
<gene>
    <name evidence="1" type="ORF">ElyMa_003843800</name>
</gene>
<accession>A0AAV4FHY6</accession>
<name>A0AAV4FHY6_9GAST</name>
<sequence>MDSHGAPERRMVFDVARLPCHLHPQDLNHKPYSKAYQSKKLCQLGYFSRDKILPNLTGLCANPSPHNEHGETANLDSCNVVSTWLA</sequence>
<evidence type="ECO:0000313" key="1">
    <source>
        <dbReference type="EMBL" id="GFR72521.1"/>
    </source>
</evidence>
<dbReference type="EMBL" id="BMAT01007834">
    <property type="protein sequence ID" value="GFR72521.1"/>
    <property type="molecule type" value="Genomic_DNA"/>
</dbReference>
<evidence type="ECO:0000313" key="2">
    <source>
        <dbReference type="Proteomes" id="UP000762676"/>
    </source>
</evidence>
<dbReference type="Proteomes" id="UP000762676">
    <property type="component" value="Unassembled WGS sequence"/>
</dbReference>
<keyword evidence="2" id="KW-1185">Reference proteome</keyword>
<comment type="caution">
    <text evidence="1">The sequence shown here is derived from an EMBL/GenBank/DDBJ whole genome shotgun (WGS) entry which is preliminary data.</text>
</comment>